<evidence type="ECO:0000256" key="6">
    <source>
        <dbReference type="ARBA" id="ARBA00022900"/>
    </source>
</evidence>
<dbReference type="PRINTS" id="PR00294">
    <property type="entry name" value="SSBTLNINHBTR"/>
</dbReference>
<dbReference type="Gene3D" id="3.30.350.10">
    <property type="entry name" value="Subtilisin inhibitor-like"/>
    <property type="match status" value="1"/>
</dbReference>
<dbReference type="Proteomes" id="UP000327000">
    <property type="component" value="Unassembled WGS sequence"/>
</dbReference>
<evidence type="ECO:0000256" key="5">
    <source>
        <dbReference type="ARBA" id="ARBA00022690"/>
    </source>
</evidence>
<evidence type="ECO:0000313" key="11">
    <source>
        <dbReference type="Proteomes" id="UP000327000"/>
    </source>
</evidence>
<dbReference type="InterPro" id="IPR000691">
    <property type="entry name" value="Prot_inh_I16_SSI"/>
</dbReference>
<evidence type="ECO:0000256" key="1">
    <source>
        <dbReference type="ARBA" id="ARBA00004613"/>
    </source>
</evidence>
<dbReference type="InterPro" id="IPR036819">
    <property type="entry name" value="Subtilisin_inhibitor-like_sf"/>
</dbReference>
<proteinExistence type="inferred from homology"/>
<dbReference type="OrthoDB" id="4567948at2"/>
<dbReference type="AlphaFoldDB" id="A0A5N5W7I6"/>
<organism evidence="10 11">
    <name type="scientific">Streptomyces mobaraensis</name>
    <name type="common">Streptoverticillium mobaraense</name>
    <dbReference type="NCBI Taxonomy" id="35621"/>
    <lineage>
        <taxon>Bacteria</taxon>
        <taxon>Bacillati</taxon>
        <taxon>Actinomycetota</taxon>
        <taxon>Actinomycetes</taxon>
        <taxon>Kitasatosporales</taxon>
        <taxon>Streptomycetaceae</taxon>
        <taxon>Streptomyces</taxon>
    </lineage>
</organism>
<evidence type="ECO:0000256" key="3">
    <source>
        <dbReference type="ARBA" id="ARBA00011738"/>
    </source>
</evidence>
<gene>
    <name evidence="10" type="ORF">FRZ00_14525</name>
</gene>
<comment type="similarity">
    <text evidence="2 8">Belongs to the protease inhibitor I16 (SSI) family.</text>
</comment>
<evidence type="ECO:0000256" key="8">
    <source>
        <dbReference type="RuleBase" id="RU003471"/>
    </source>
</evidence>
<evidence type="ECO:0000256" key="4">
    <source>
        <dbReference type="ARBA" id="ARBA00022525"/>
    </source>
</evidence>
<dbReference type="InterPro" id="IPR023549">
    <property type="entry name" value="Subtilisin_inhibitor"/>
</dbReference>
<feature type="domain" description="Subtilisin inhibitor" evidence="9">
    <location>
        <begin position="73"/>
        <end position="151"/>
    </location>
</feature>
<dbReference type="EMBL" id="VOKX01000027">
    <property type="protein sequence ID" value="KAB7844940.1"/>
    <property type="molecule type" value="Genomic_DNA"/>
</dbReference>
<sequence length="166" mass="17101">MTCSRTPCPERGAKVAIRTMAVRASGASRSSEGTAMSAPRTLTAAAAVLALALPAAPAAAVAEPGPGRGELLLTLSGADHTWIRGVRLTCPDAGGRHPHAAEACARLAEAHGRPDALRRQDRPCGAEREPVTATADGRWGTADLHWKGTYSGPCALEAATGPVFRF</sequence>
<name>A0A5N5W7I6_STRMB</name>
<keyword evidence="4" id="KW-0964">Secreted</keyword>
<dbReference type="SUPFAM" id="SSF55399">
    <property type="entry name" value="Subtilisin inhibitor"/>
    <property type="match status" value="1"/>
</dbReference>
<keyword evidence="6 8" id="KW-0722">Serine protease inhibitor</keyword>
<dbReference type="Pfam" id="PF00720">
    <property type="entry name" value="SSI"/>
    <property type="match status" value="1"/>
</dbReference>
<comment type="caution">
    <text evidence="10">The sequence shown here is derived from an EMBL/GenBank/DDBJ whole genome shotgun (WGS) entry which is preliminary data.</text>
</comment>
<evidence type="ECO:0000256" key="7">
    <source>
        <dbReference type="ARBA" id="ARBA00023157"/>
    </source>
</evidence>
<keyword evidence="11" id="KW-1185">Reference proteome</keyword>
<keyword evidence="5 8" id="KW-0646">Protease inhibitor</keyword>
<keyword evidence="7" id="KW-1015">Disulfide bond</keyword>
<reference evidence="10 11" key="1">
    <citation type="journal article" date="2019" name="Microb. Cell Fact.">
        <title>Exploring novel herbicidin analogues by transcriptional regulator overexpression and MS/MS molecular networking.</title>
        <authorList>
            <person name="Shi Y."/>
            <person name="Gu R."/>
            <person name="Li Y."/>
            <person name="Wang X."/>
            <person name="Ren W."/>
            <person name="Li X."/>
            <person name="Wang L."/>
            <person name="Xie Y."/>
            <person name="Hong B."/>
        </authorList>
    </citation>
    <scope>NUCLEOTIDE SEQUENCE [LARGE SCALE GENOMIC DNA]</scope>
    <source>
        <strain evidence="10 11">US-43</strain>
    </source>
</reference>
<evidence type="ECO:0000256" key="2">
    <source>
        <dbReference type="ARBA" id="ARBA00010472"/>
    </source>
</evidence>
<evidence type="ECO:0000259" key="9">
    <source>
        <dbReference type="Pfam" id="PF00720"/>
    </source>
</evidence>
<comment type="subunit">
    <text evidence="3">Homodimer.</text>
</comment>
<comment type="subcellular location">
    <subcellularLocation>
        <location evidence="1">Secreted</location>
    </subcellularLocation>
</comment>
<dbReference type="GO" id="GO:0005576">
    <property type="term" value="C:extracellular region"/>
    <property type="evidence" value="ECO:0007669"/>
    <property type="project" value="UniProtKB-SubCell"/>
</dbReference>
<protein>
    <submittedName>
        <fullName evidence="10">Protease inhibitor</fullName>
    </submittedName>
</protein>
<evidence type="ECO:0000313" key="10">
    <source>
        <dbReference type="EMBL" id="KAB7844940.1"/>
    </source>
</evidence>
<dbReference type="GO" id="GO:0004867">
    <property type="term" value="F:serine-type endopeptidase inhibitor activity"/>
    <property type="evidence" value="ECO:0007669"/>
    <property type="project" value="UniProtKB-KW"/>
</dbReference>
<accession>A0A5N5W7I6</accession>